<dbReference type="CDD" id="cd05237">
    <property type="entry name" value="UDP_invert_4-6DH_SDR_e"/>
    <property type="match status" value="1"/>
</dbReference>
<protein>
    <submittedName>
        <fullName evidence="3">UDP-N-acetylglucosamine 4,6-dehydratase (Inverting)</fullName>
        <ecNumber evidence="3">4.2.1.115</ecNumber>
    </submittedName>
</protein>
<dbReference type="Gene3D" id="3.40.50.720">
    <property type="entry name" value="NAD(P)-binding Rossmann-like Domain"/>
    <property type="match status" value="1"/>
</dbReference>
<dbReference type="InterPro" id="IPR020025">
    <property type="entry name" value="PseB"/>
</dbReference>
<feature type="domain" description="Polysaccharide biosynthesis protein CapD-like" evidence="2">
    <location>
        <begin position="7"/>
        <end position="281"/>
    </location>
</feature>
<name>A0AAW4W9F9_9FIRM</name>
<evidence type="ECO:0000313" key="3">
    <source>
        <dbReference type="EMBL" id="MCC2241244.1"/>
    </source>
</evidence>
<dbReference type="InterPro" id="IPR051203">
    <property type="entry name" value="Polysaccharide_Synthase-Rel"/>
</dbReference>
<dbReference type="EMBL" id="JAJEQW010000002">
    <property type="protein sequence ID" value="MCC2241244.1"/>
    <property type="molecule type" value="Genomic_DNA"/>
</dbReference>
<dbReference type="Pfam" id="PF02719">
    <property type="entry name" value="Polysacc_synt_2"/>
    <property type="match status" value="1"/>
</dbReference>
<comment type="caution">
    <text evidence="3">The sequence shown here is derived from an EMBL/GenBank/DDBJ whole genome shotgun (WGS) entry which is preliminary data.</text>
</comment>
<proteinExistence type="inferred from homology"/>
<comment type="similarity">
    <text evidence="1">Belongs to the polysaccharide synthase family.</text>
</comment>
<dbReference type="AlphaFoldDB" id="A0AAW4W9F9"/>
<gene>
    <name evidence="3" type="primary">pseB</name>
    <name evidence="3" type="ORF">LKD47_02845</name>
</gene>
<dbReference type="PANTHER" id="PTHR43318">
    <property type="entry name" value="UDP-N-ACETYLGLUCOSAMINE 4,6-DEHYDRATASE"/>
    <property type="match status" value="1"/>
</dbReference>
<dbReference type="InterPro" id="IPR036291">
    <property type="entry name" value="NAD(P)-bd_dom_sf"/>
</dbReference>
<dbReference type="InterPro" id="IPR003869">
    <property type="entry name" value="Polysac_CapD-like"/>
</dbReference>
<reference evidence="3" key="1">
    <citation type="submission" date="2021-10" db="EMBL/GenBank/DDBJ databases">
        <title>Anaerobic single-cell dispensing facilitates the cultivation of human gut bacteria.</title>
        <authorList>
            <person name="Afrizal A."/>
        </authorList>
    </citation>
    <scope>NUCLEOTIDE SEQUENCE</scope>
    <source>
        <strain evidence="3">CLA-AA-H204</strain>
    </source>
</reference>
<dbReference type="Proteomes" id="UP001198893">
    <property type="component" value="Unassembled WGS sequence"/>
</dbReference>
<sequence>MLDGKTILVTGGTGSFGNQFVKYVLENYNPKKIIIYSRDEYKQFIMRNKFKKYDEKLRYFIGDVRDRNRLYRAFEGVDYVVHAAALKQVPSCEYNPMEAVKTNIDGAMNIIDAALDCGVKKVVALSTDKAVNPINLYGGTKLVSDKLFIGANAYAGTKDISFSIVRYGNVAGSRGSVIPFFRNIVANGGTELPITDYAMTRFWISLDEGVQLVIKALSEAKGGETFISKIPSFKITDLAQAILPGCKMPEVGIREGEKLHEVMVTKEDSLSTYEYDKHFIVYPHMDWWNSAKIQAGGKKVEPGFEYSSGKNSQWLSVDDLKELLKDVEEH</sequence>
<dbReference type="PANTHER" id="PTHR43318:SF2">
    <property type="entry name" value="UDP-N-ACETYLGLUCOSAMINE 4,6-DEHYDRATASE (INVERTING)"/>
    <property type="match status" value="1"/>
</dbReference>
<dbReference type="GO" id="GO:0016829">
    <property type="term" value="F:lyase activity"/>
    <property type="evidence" value="ECO:0007669"/>
    <property type="project" value="UniProtKB-KW"/>
</dbReference>
<evidence type="ECO:0000259" key="2">
    <source>
        <dbReference type="Pfam" id="PF02719"/>
    </source>
</evidence>
<organism evidence="3 4">
    <name type="scientific">Roseburia amylophila</name>
    <dbReference type="NCBI Taxonomy" id="2981794"/>
    <lineage>
        <taxon>Bacteria</taxon>
        <taxon>Bacillati</taxon>
        <taxon>Bacillota</taxon>
        <taxon>Clostridia</taxon>
        <taxon>Lachnospirales</taxon>
        <taxon>Lachnospiraceae</taxon>
        <taxon>Roseburia</taxon>
    </lineage>
</organism>
<keyword evidence="3" id="KW-0456">Lyase</keyword>
<dbReference type="RefSeq" id="WP_227709627.1">
    <property type="nucleotide sequence ID" value="NZ_JAJEQW010000002.1"/>
</dbReference>
<evidence type="ECO:0000313" key="4">
    <source>
        <dbReference type="Proteomes" id="UP001198893"/>
    </source>
</evidence>
<dbReference type="NCBIfam" id="TIGR03589">
    <property type="entry name" value="PseB"/>
    <property type="match status" value="1"/>
</dbReference>
<evidence type="ECO:0000256" key="1">
    <source>
        <dbReference type="ARBA" id="ARBA00007430"/>
    </source>
</evidence>
<dbReference type="EC" id="4.2.1.115" evidence="3"/>
<accession>A0AAW4W9F9</accession>
<dbReference type="SUPFAM" id="SSF51735">
    <property type="entry name" value="NAD(P)-binding Rossmann-fold domains"/>
    <property type="match status" value="1"/>
</dbReference>